<dbReference type="EMBL" id="GGMS01006143">
    <property type="protein sequence ID" value="MBY75346.1"/>
    <property type="molecule type" value="Transcribed_RNA"/>
</dbReference>
<feature type="coiled-coil region" evidence="1">
    <location>
        <begin position="1"/>
        <end position="28"/>
    </location>
</feature>
<evidence type="ECO:0000256" key="1">
    <source>
        <dbReference type="SAM" id="Coils"/>
    </source>
</evidence>
<organism evidence="2">
    <name type="scientific">Sipha flava</name>
    <name type="common">yellow sugarcane aphid</name>
    <dbReference type="NCBI Taxonomy" id="143950"/>
    <lineage>
        <taxon>Eukaryota</taxon>
        <taxon>Metazoa</taxon>
        <taxon>Ecdysozoa</taxon>
        <taxon>Arthropoda</taxon>
        <taxon>Hexapoda</taxon>
        <taxon>Insecta</taxon>
        <taxon>Pterygota</taxon>
        <taxon>Neoptera</taxon>
        <taxon>Paraneoptera</taxon>
        <taxon>Hemiptera</taxon>
        <taxon>Sternorrhyncha</taxon>
        <taxon>Aphidomorpha</taxon>
        <taxon>Aphidoidea</taxon>
        <taxon>Aphididae</taxon>
        <taxon>Sipha</taxon>
    </lineage>
</organism>
<name>A0A2S2QC77_9HEMI</name>
<accession>A0A2S2QC77</accession>
<gene>
    <name evidence="2" type="ORF">g.186279</name>
</gene>
<evidence type="ECO:0000313" key="2">
    <source>
        <dbReference type="EMBL" id="MBY75346.1"/>
    </source>
</evidence>
<dbReference type="OrthoDB" id="6597580at2759"/>
<keyword evidence="1" id="KW-0175">Coiled coil</keyword>
<protein>
    <submittedName>
        <fullName evidence="2">Uncharacterized protein</fullName>
    </submittedName>
</protein>
<reference evidence="2" key="1">
    <citation type="submission" date="2018-04" db="EMBL/GenBank/DDBJ databases">
        <title>Transcriptome assembly of Sipha flava.</title>
        <authorList>
            <person name="Scully E.D."/>
            <person name="Geib S.M."/>
            <person name="Palmer N.A."/>
            <person name="Koch K."/>
            <person name="Bradshaw J."/>
            <person name="Heng-Moss T."/>
            <person name="Sarath G."/>
        </authorList>
    </citation>
    <scope>NUCLEOTIDE SEQUENCE</scope>
</reference>
<proteinExistence type="predicted"/>
<dbReference type="AlphaFoldDB" id="A0A2S2QC77"/>
<sequence length="127" mass="15441">MNTNQRIVKELQKAIEALEQKEKELLKYHICNTDRLVFMMHERKQKMLSLQSSTNGKKVEMGRQLIREDYSWYNSVNKISIKYNFNTVNDITLEKNWHQVLNVYKMLLKRKKIFVVRYSRCCRGMKY</sequence>